<dbReference type="InterPro" id="IPR024645">
    <property type="entry name" value="Mitochondr_Som1"/>
</dbReference>
<dbReference type="VEuPathDB" id="FungiDB:GMDG_05782"/>
<gene>
    <name evidence="1" type="ORF">VC83_03073</name>
</gene>
<accession>A0A177ADL3</accession>
<organism evidence="1">
    <name type="scientific">Pseudogymnoascus destructans</name>
    <dbReference type="NCBI Taxonomy" id="655981"/>
    <lineage>
        <taxon>Eukaryota</taxon>
        <taxon>Fungi</taxon>
        <taxon>Dikarya</taxon>
        <taxon>Ascomycota</taxon>
        <taxon>Pezizomycotina</taxon>
        <taxon>Leotiomycetes</taxon>
        <taxon>Thelebolales</taxon>
        <taxon>Thelebolaceae</taxon>
        <taxon>Pseudogymnoascus</taxon>
    </lineage>
</organism>
<name>A0A177ADL3_9PEZI</name>
<dbReference type="Pfam" id="PF11093">
    <property type="entry name" value="Mitochondr_Som1"/>
    <property type="match status" value="1"/>
</dbReference>
<dbReference type="eggNOG" id="ENOG502SYUT">
    <property type="taxonomic scope" value="Eukaryota"/>
</dbReference>
<proteinExistence type="predicted"/>
<dbReference type="OrthoDB" id="3983163at2759"/>
<dbReference type="EMBL" id="KV441392">
    <property type="protein sequence ID" value="OAF60157.2"/>
    <property type="molecule type" value="Genomic_DNA"/>
</dbReference>
<evidence type="ECO:0000313" key="1">
    <source>
        <dbReference type="EMBL" id="OAF60157.2"/>
    </source>
</evidence>
<dbReference type="AlphaFoldDB" id="A0A177ADL3"/>
<reference evidence="1" key="1">
    <citation type="submission" date="2016-03" db="EMBL/GenBank/DDBJ databases">
        <title>Updated assembly of Pseudogymnoascus destructans, the fungus causing white-nose syndrome of bats.</title>
        <authorList>
            <person name="Palmer J.M."/>
            <person name="Drees K.P."/>
            <person name="Foster J.T."/>
            <person name="Lindner D.L."/>
        </authorList>
    </citation>
    <scope>NUCLEOTIDE SEQUENCE [LARGE SCALE GENOMIC DNA]</scope>
    <source>
        <strain evidence="1">20631-21</strain>
    </source>
</reference>
<dbReference type="RefSeq" id="XP_024325439.1">
    <property type="nucleotide sequence ID" value="XM_024466722.1"/>
</dbReference>
<dbReference type="GeneID" id="36286150"/>
<protein>
    <submittedName>
        <fullName evidence="1">Uncharacterized protein</fullName>
    </submittedName>
</protein>
<sequence>MSALRVIDNGLVRQLRITTTTTAAGTKIGKESKERERVYIPHQACRLRFRLATALPAPSPSLQPTFLSTVSGDSTSTIKMAPPVETWSAAELPTRVMGDVNGKRRKGIEGLKLEECEMLEILQYSCGIQGYGKGEMTRESIVQCTTISRLFRRCQDRNGSFLVETTAWEGEKKK</sequence>
<dbReference type="GO" id="GO:0042720">
    <property type="term" value="C:mitochondrial inner membrane peptidase complex"/>
    <property type="evidence" value="ECO:0007669"/>
    <property type="project" value="InterPro"/>
</dbReference>
<dbReference type="Proteomes" id="UP000077154">
    <property type="component" value="Unassembled WGS sequence"/>
</dbReference>